<sequence length="120" mass="13409">MPNALDALAIAWFLLLALGLPLAGWALMGLDYRAYLRSLRRALTVVKSYQQGLPAWALRGRPRCLVALDLPPGCTREEVLAAYRRCVKQVHPDRGGSEREFQQLQQWLTEALAYAAKSDA</sequence>
<protein>
    <submittedName>
        <fullName evidence="2">DnaJ domain protein</fullName>
    </submittedName>
</protein>
<evidence type="ECO:0000259" key="1">
    <source>
        <dbReference type="PROSITE" id="PS50076"/>
    </source>
</evidence>
<accession>A0A5C5VY60</accession>
<dbReference type="InterPro" id="IPR036869">
    <property type="entry name" value="J_dom_sf"/>
</dbReference>
<dbReference type="CDD" id="cd06257">
    <property type="entry name" value="DnaJ"/>
    <property type="match status" value="1"/>
</dbReference>
<reference evidence="2 3" key="1">
    <citation type="submission" date="2019-02" db="EMBL/GenBank/DDBJ databases">
        <title>Deep-cultivation of Planctomycetes and their phenomic and genomic characterization uncovers novel biology.</title>
        <authorList>
            <person name="Wiegand S."/>
            <person name="Jogler M."/>
            <person name="Boedeker C."/>
            <person name="Pinto D."/>
            <person name="Vollmers J."/>
            <person name="Rivas-Marin E."/>
            <person name="Kohn T."/>
            <person name="Peeters S.H."/>
            <person name="Heuer A."/>
            <person name="Rast P."/>
            <person name="Oberbeckmann S."/>
            <person name="Bunk B."/>
            <person name="Jeske O."/>
            <person name="Meyerdierks A."/>
            <person name="Storesund J.E."/>
            <person name="Kallscheuer N."/>
            <person name="Luecker S."/>
            <person name="Lage O.M."/>
            <person name="Pohl T."/>
            <person name="Merkel B.J."/>
            <person name="Hornburger P."/>
            <person name="Mueller R.-W."/>
            <person name="Bruemmer F."/>
            <person name="Labrenz M."/>
            <person name="Spormann A.M."/>
            <person name="Op Den Camp H."/>
            <person name="Overmann J."/>
            <person name="Amann R."/>
            <person name="Jetten M.S.M."/>
            <person name="Mascher T."/>
            <person name="Medema M.H."/>
            <person name="Devos D.P."/>
            <person name="Kaster A.-K."/>
            <person name="Ovreas L."/>
            <person name="Rohde M."/>
            <person name="Galperin M.Y."/>
            <person name="Jogler C."/>
        </authorList>
    </citation>
    <scope>NUCLEOTIDE SEQUENCE [LARGE SCALE GENOMIC DNA]</scope>
    <source>
        <strain evidence="2 3">Pla111</strain>
    </source>
</reference>
<dbReference type="Proteomes" id="UP000318995">
    <property type="component" value="Unassembled WGS sequence"/>
</dbReference>
<evidence type="ECO:0000313" key="2">
    <source>
        <dbReference type="EMBL" id="TWT42671.1"/>
    </source>
</evidence>
<dbReference type="PROSITE" id="PS50076">
    <property type="entry name" value="DNAJ_2"/>
    <property type="match status" value="1"/>
</dbReference>
<organism evidence="2 3">
    <name type="scientific">Botrimarina hoheduenensis</name>
    <dbReference type="NCBI Taxonomy" id="2528000"/>
    <lineage>
        <taxon>Bacteria</taxon>
        <taxon>Pseudomonadati</taxon>
        <taxon>Planctomycetota</taxon>
        <taxon>Planctomycetia</taxon>
        <taxon>Pirellulales</taxon>
        <taxon>Lacipirellulaceae</taxon>
        <taxon>Botrimarina</taxon>
    </lineage>
</organism>
<gene>
    <name evidence="2" type="ORF">Pla111_26440</name>
</gene>
<dbReference type="RefSeq" id="WP_146574872.1">
    <property type="nucleotide sequence ID" value="NZ_SJPH01000006.1"/>
</dbReference>
<dbReference type="AlphaFoldDB" id="A0A5C5VY60"/>
<dbReference type="SUPFAM" id="SSF46565">
    <property type="entry name" value="Chaperone J-domain"/>
    <property type="match status" value="1"/>
</dbReference>
<proteinExistence type="predicted"/>
<dbReference type="OrthoDB" id="292111at2"/>
<name>A0A5C5VY60_9BACT</name>
<dbReference type="InterPro" id="IPR001623">
    <property type="entry name" value="DnaJ_domain"/>
</dbReference>
<evidence type="ECO:0000313" key="3">
    <source>
        <dbReference type="Proteomes" id="UP000318995"/>
    </source>
</evidence>
<dbReference type="Gene3D" id="1.10.287.110">
    <property type="entry name" value="DnaJ domain"/>
    <property type="match status" value="1"/>
</dbReference>
<comment type="caution">
    <text evidence="2">The sequence shown here is derived from an EMBL/GenBank/DDBJ whole genome shotgun (WGS) entry which is preliminary data.</text>
</comment>
<dbReference type="EMBL" id="SJPH01000006">
    <property type="protein sequence ID" value="TWT42671.1"/>
    <property type="molecule type" value="Genomic_DNA"/>
</dbReference>
<feature type="domain" description="J" evidence="1">
    <location>
        <begin position="63"/>
        <end position="120"/>
    </location>
</feature>
<keyword evidence="3" id="KW-1185">Reference proteome</keyword>